<organism evidence="1 2">
    <name type="scientific">Nephila pilipes</name>
    <name type="common">Giant wood spider</name>
    <name type="synonym">Nephila maculata</name>
    <dbReference type="NCBI Taxonomy" id="299642"/>
    <lineage>
        <taxon>Eukaryota</taxon>
        <taxon>Metazoa</taxon>
        <taxon>Ecdysozoa</taxon>
        <taxon>Arthropoda</taxon>
        <taxon>Chelicerata</taxon>
        <taxon>Arachnida</taxon>
        <taxon>Araneae</taxon>
        <taxon>Araneomorphae</taxon>
        <taxon>Entelegynae</taxon>
        <taxon>Araneoidea</taxon>
        <taxon>Nephilidae</taxon>
        <taxon>Nephila</taxon>
    </lineage>
</organism>
<sequence length="372" mass="44664">MVNSAFSLELFALTKFAIHILSDPDIKAFQYKNRTLIRSMSAKQWEPIIMKKLSSSDLPLLLKKKVIGLIQPLSVEIDQWTCDHYSILKYYKHESLNEYVWKDNGTIDRLKTAKNYIQCESNSLFRRFRMACVYWLEEEAKQLWEKMPESSRRRLDAIRDDSLSDRWEHAVKDWIPFLKSGAVDWKMHRFSHPFSWYCQDSLIMQGNLLQHLSPQDRLNVFKRMIKGPGSTHKKTFCLSKMNAEQLKIRMKMEPVEVFISLCNWPLHLLFQEMSDHIFSFLNERQFLEFLIEVVYYKIGFDWMDCDYVELLNELWKKCPVHFKQYVENSKFFDILKMALNHDYKKPFHDECPWENIFDIVSEISFKNRISNE</sequence>
<dbReference type="OrthoDB" id="6418612at2759"/>
<protein>
    <submittedName>
        <fullName evidence="1">Uncharacterized protein</fullName>
    </submittedName>
</protein>
<name>A0A8X6NVU2_NEPPI</name>
<accession>A0A8X6NVU2</accession>
<dbReference type="Proteomes" id="UP000887013">
    <property type="component" value="Unassembled WGS sequence"/>
</dbReference>
<comment type="caution">
    <text evidence="1">The sequence shown here is derived from an EMBL/GenBank/DDBJ whole genome shotgun (WGS) entry which is preliminary data.</text>
</comment>
<evidence type="ECO:0000313" key="2">
    <source>
        <dbReference type="Proteomes" id="UP000887013"/>
    </source>
</evidence>
<reference evidence="1" key="1">
    <citation type="submission" date="2020-08" db="EMBL/GenBank/DDBJ databases">
        <title>Multicomponent nature underlies the extraordinary mechanical properties of spider dragline silk.</title>
        <authorList>
            <person name="Kono N."/>
            <person name="Nakamura H."/>
            <person name="Mori M."/>
            <person name="Yoshida Y."/>
            <person name="Ohtoshi R."/>
            <person name="Malay A.D."/>
            <person name="Moran D.A.P."/>
            <person name="Tomita M."/>
            <person name="Numata K."/>
            <person name="Arakawa K."/>
        </authorList>
    </citation>
    <scope>NUCLEOTIDE SEQUENCE</scope>
</reference>
<proteinExistence type="predicted"/>
<dbReference type="AlphaFoldDB" id="A0A8X6NVU2"/>
<dbReference type="EMBL" id="BMAW01062074">
    <property type="protein sequence ID" value="GFT34324.1"/>
    <property type="molecule type" value="Genomic_DNA"/>
</dbReference>
<keyword evidence="2" id="KW-1185">Reference proteome</keyword>
<gene>
    <name evidence="1" type="primary">NCL1_51838</name>
    <name evidence="1" type="ORF">NPIL_85101</name>
</gene>
<evidence type="ECO:0000313" key="1">
    <source>
        <dbReference type="EMBL" id="GFT34324.1"/>
    </source>
</evidence>